<reference evidence="2 3" key="1">
    <citation type="submission" date="2018-07" db="EMBL/GenBank/DDBJ databases">
        <title>Genome sequencing of Runella.</title>
        <authorList>
            <person name="Baek M.-G."/>
            <person name="Yi H."/>
        </authorList>
    </citation>
    <scope>NUCLEOTIDE SEQUENCE [LARGE SCALE GENOMIC DNA]</scope>
    <source>
        <strain evidence="2 3">HYN0085</strain>
    </source>
</reference>
<protein>
    <recommendedName>
        <fullName evidence="1">Alkyl hydroperoxide reductase subunit C/ Thiol specific antioxidant domain-containing protein</fullName>
    </recommendedName>
</protein>
<proteinExistence type="predicted"/>
<name>A0A344TR38_9BACT</name>
<dbReference type="AlphaFoldDB" id="A0A344TR38"/>
<evidence type="ECO:0000259" key="1">
    <source>
        <dbReference type="Pfam" id="PF00578"/>
    </source>
</evidence>
<dbReference type="OrthoDB" id="645652at2"/>
<dbReference type="RefSeq" id="WP_114069871.1">
    <property type="nucleotide sequence ID" value="NZ_CP030850.1"/>
</dbReference>
<evidence type="ECO:0000313" key="2">
    <source>
        <dbReference type="EMBL" id="AXE21109.1"/>
    </source>
</evidence>
<organism evidence="2 3">
    <name type="scientific">Runella rosea</name>
    <dbReference type="NCBI Taxonomy" id="2259595"/>
    <lineage>
        <taxon>Bacteria</taxon>
        <taxon>Pseudomonadati</taxon>
        <taxon>Bacteroidota</taxon>
        <taxon>Cytophagia</taxon>
        <taxon>Cytophagales</taxon>
        <taxon>Spirosomataceae</taxon>
        <taxon>Runella</taxon>
    </lineage>
</organism>
<sequence>MKSIIKIVGEDYVISSLPKSYQKIQPLKNRDTIPVVRINLELGVWQYLPSGLQTNGTVYLHQLLQDGPLVISTYSPDWNGYGERHLKLLNSIYPRIHALGGNLLVLTTEYYKNIVHTIQEHDLGFNIMQDYENRISEALGVYSKYEPVWDRIAGISEDVPFAATFVINADRRIVYDYVDRDFEYVVSDKEIEKAVKIARLFG</sequence>
<keyword evidence="3" id="KW-1185">Reference proteome</keyword>
<evidence type="ECO:0000313" key="3">
    <source>
        <dbReference type="Proteomes" id="UP000251993"/>
    </source>
</evidence>
<feature type="domain" description="Alkyl hydroperoxide reductase subunit C/ Thiol specific antioxidant" evidence="1">
    <location>
        <begin position="54"/>
        <end position="175"/>
    </location>
</feature>
<accession>A0A344TR38</accession>
<dbReference type="InterPro" id="IPR000866">
    <property type="entry name" value="AhpC/TSA"/>
</dbReference>
<dbReference type="EMBL" id="CP030850">
    <property type="protein sequence ID" value="AXE21109.1"/>
    <property type="molecule type" value="Genomic_DNA"/>
</dbReference>
<dbReference type="InterPro" id="IPR036249">
    <property type="entry name" value="Thioredoxin-like_sf"/>
</dbReference>
<dbReference type="SUPFAM" id="SSF52833">
    <property type="entry name" value="Thioredoxin-like"/>
    <property type="match status" value="1"/>
</dbReference>
<dbReference type="KEGG" id="run:DR864_26920"/>
<dbReference type="Pfam" id="PF00578">
    <property type="entry name" value="AhpC-TSA"/>
    <property type="match status" value="1"/>
</dbReference>
<dbReference type="GO" id="GO:0016491">
    <property type="term" value="F:oxidoreductase activity"/>
    <property type="evidence" value="ECO:0007669"/>
    <property type="project" value="InterPro"/>
</dbReference>
<dbReference type="GO" id="GO:0016209">
    <property type="term" value="F:antioxidant activity"/>
    <property type="evidence" value="ECO:0007669"/>
    <property type="project" value="InterPro"/>
</dbReference>
<gene>
    <name evidence="2" type="ORF">DR864_26920</name>
</gene>
<dbReference type="Gene3D" id="3.40.30.10">
    <property type="entry name" value="Glutaredoxin"/>
    <property type="match status" value="1"/>
</dbReference>
<dbReference type="Proteomes" id="UP000251993">
    <property type="component" value="Chromosome"/>
</dbReference>